<keyword evidence="5 7" id="KW-1133">Transmembrane helix</keyword>
<accession>A0A7Y0Y3H4</accession>
<evidence type="ECO:0000256" key="4">
    <source>
        <dbReference type="ARBA" id="ARBA00022692"/>
    </source>
</evidence>
<evidence type="ECO:0000256" key="5">
    <source>
        <dbReference type="ARBA" id="ARBA00022989"/>
    </source>
</evidence>
<dbReference type="PROSITE" id="PS50850">
    <property type="entry name" value="MFS"/>
    <property type="match status" value="1"/>
</dbReference>
<dbReference type="InterPro" id="IPR010290">
    <property type="entry name" value="TM_effector"/>
</dbReference>
<evidence type="ECO:0000256" key="1">
    <source>
        <dbReference type="ARBA" id="ARBA00004651"/>
    </source>
</evidence>
<feature type="transmembrane region" description="Helical" evidence="7">
    <location>
        <begin position="49"/>
        <end position="69"/>
    </location>
</feature>
<evidence type="ECO:0000259" key="8">
    <source>
        <dbReference type="PROSITE" id="PS50850"/>
    </source>
</evidence>
<evidence type="ECO:0000313" key="9">
    <source>
        <dbReference type="EMBL" id="NMW64007.1"/>
    </source>
</evidence>
<gene>
    <name evidence="9" type="ORF">HHJ78_00250</name>
</gene>
<feature type="transmembrane region" description="Helical" evidence="7">
    <location>
        <begin position="165"/>
        <end position="193"/>
    </location>
</feature>
<sequence length="444" mass="48392">MASKTFRSLSYPNFRLWFVSNLCGATAVWMQRVAQIWVVLVVLTRGDAFAVGITTALQFMPSLLVGLFGGSLADWVNRRKFIQITQLCISTLGLVLGMLILGGWAQLGHVYLIAFVAGMFDAVAVPLRQTFLSELVPKDAIPNAVGLNSTAFNIARLIGPGLAGVLIAAIGVGWVFVLNFVIFLVPIGTLAVMREEHFYPVERGERRRGMFIEGLRYAHSRSDLKAIFLLVCITNALGFNLQMTQAFMATEVYGRGPGEYGLLGTMLAVGSLTGALAAARRTRPRFALVVGFVFLFGVFEGLMAVCPNYWVFALASVPTGYAMITLLTGANALIQVSTPETLRGRVLSIYFLFNLGSTPLGSPLVGWVGNHFGARWSLGVGALACIGVALVVFAWAMHTWRVRLGFMRRWPFLEINGPRERYYHRGHGDIPAVDPKDPGYSGGS</sequence>
<name>A0A7Y0Y3H4_9ACTO</name>
<dbReference type="GO" id="GO:0005886">
    <property type="term" value="C:plasma membrane"/>
    <property type="evidence" value="ECO:0007669"/>
    <property type="project" value="UniProtKB-SubCell"/>
</dbReference>
<dbReference type="PANTHER" id="PTHR23513">
    <property type="entry name" value="INTEGRAL MEMBRANE EFFLUX PROTEIN-RELATED"/>
    <property type="match status" value="1"/>
</dbReference>
<keyword evidence="2" id="KW-0813">Transport</keyword>
<feature type="transmembrane region" description="Helical" evidence="7">
    <location>
        <begin position="260"/>
        <end position="279"/>
    </location>
</feature>
<feature type="transmembrane region" description="Helical" evidence="7">
    <location>
        <begin position="380"/>
        <end position="400"/>
    </location>
</feature>
<evidence type="ECO:0000313" key="10">
    <source>
        <dbReference type="Proteomes" id="UP000578252"/>
    </source>
</evidence>
<dbReference type="InterPro" id="IPR036259">
    <property type="entry name" value="MFS_trans_sf"/>
</dbReference>
<dbReference type="EMBL" id="JABCUR010000001">
    <property type="protein sequence ID" value="NMW64007.1"/>
    <property type="molecule type" value="Genomic_DNA"/>
</dbReference>
<feature type="transmembrane region" description="Helical" evidence="7">
    <location>
        <begin position="226"/>
        <end position="248"/>
    </location>
</feature>
<dbReference type="Proteomes" id="UP000578252">
    <property type="component" value="Unassembled WGS sequence"/>
</dbReference>
<dbReference type="Pfam" id="PF05977">
    <property type="entry name" value="MFS_3"/>
    <property type="match status" value="1"/>
</dbReference>
<feature type="transmembrane region" description="Helical" evidence="7">
    <location>
        <begin position="346"/>
        <end position="368"/>
    </location>
</feature>
<evidence type="ECO:0000256" key="6">
    <source>
        <dbReference type="ARBA" id="ARBA00023136"/>
    </source>
</evidence>
<dbReference type="GO" id="GO:0022857">
    <property type="term" value="F:transmembrane transporter activity"/>
    <property type="evidence" value="ECO:0007669"/>
    <property type="project" value="InterPro"/>
</dbReference>
<proteinExistence type="predicted"/>
<evidence type="ECO:0000256" key="7">
    <source>
        <dbReference type="SAM" id="Phobius"/>
    </source>
</evidence>
<dbReference type="AlphaFoldDB" id="A0A7Y0Y3H4"/>
<dbReference type="Gene3D" id="1.20.1250.20">
    <property type="entry name" value="MFS general substrate transporter like domains"/>
    <property type="match status" value="1"/>
</dbReference>
<protein>
    <submittedName>
        <fullName evidence="9">MFS transporter</fullName>
    </submittedName>
</protein>
<feature type="transmembrane region" description="Helical" evidence="7">
    <location>
        <begin position="16"/>
        <end position="43"/>
    </location>
</feature>
<feature type="transmembrane region" description="Helical" evidence="7">
    <location>
        <begin position="286"/>
        <end position="305"/>
    </location>
</feature>
<comment type="caution">
    <text evidence="9">The sequence shown here is derived from an EMBL/GenBank/DDBJ whole genome shotgun (WGS) entry which is preliminary data.</text>
</comment>
<dbReference type="CDD" id="cd06173">
    <property type="entry name" value="MFS_MefA_like"/>
    <property type="match status" value="1"/>
</dbReference>
<keyword evidence="6 7" id="KW-0472">Membrane</keyword>
<evidence type="ECO:0000256" key="3">
    <source>
        <dbReference type="ARBA" id="ARBA00022475"/>
    </source>
</evidence>
<feature type="transmembrane region" description="Helical" evidence="7">
    <location>
        <begin position="311"/>
        <end position="334"/>
    </location>
</feature>
<dbReference type="InterPro" id="IPR020846">
    <property type="entry name" value="MFS_dom"/>
</dbReference>
<reference evidence="9 10" key="1">
    <citation type="submission" date="2020-04" db="EMBL/GenBank/DDBJ databases">
        <title>Antimicrobial susceptibility and clonality of vaginal-derived multi-drug resistant Mobiluncus isolates in China.</title>
        <authorList>
            <person name="Zhang X."/>
        </authorList>
    </citation>
    <scope>NUCLEOTIDE SEQUENCE [LARGE SCALE GENOMIC DNA]</scope>
    <source>
        <strain evidence="9 10">13</strain>
    </source>
</reference>
<dbReference type="SUPFAM" id="SSF103473">
    <property type="entry name" value="MFS general substrate transporter"/>
    <property type="match status" value="1"/>
</dbReference>
<organism evidence="9 10">
    <name type="scientific">Mobiluncus mulieris</name>
    <dbReference type="NCBI Taxonomy" id="2052"/>
    <lineage>
        <taxon>Bacteria</taxon>
        <taxon>Bacillati</taxon>
        <taxon>Actinomycetota</taxon>
        <taxon>Actinomycetes</taxon>
        <taxon>Actinomycetales</taxon>
        <taxon>Actinomycetaceae</taxon>
        <taxon>Mobiluncus</taxon>
    </lineage>
</organism>
<keyword evidence="4 7" id="KW-0812">Transmembrane</keyword>
<comment type="subcellular location">
    <subcellularLocation>
        <location evidence="1">Cell membrane</location>
        <topology evidence="1">Multi-pass membrane protein</topology>
    </subcellularLocation>
</comment>
<evidence type="ECO:0000256" key="2">
    <source>
        <dbReference type="ARBA" id="ARBA00022448"/>
    </source>
</evidence>
<feature type="transmembrane region" description="Helical" evidence="7">
    <location>
        <begin position="81"/>
        <end position="104"/>
    </location>
</feature>
<dbReference type="RefSeq" id="WP_169771316.1">
    <property type="nucleotide sequence ID" value="NZ_CAMPNB010000026.1"/>
</dbReference>
<feature type="domain" description="Major facilitator superfamily (MFS) profile" evidence="8">
    <location>
        <begin position="1"/>
        <end position="399"/>
    </location>
</feature>
<keyword evidence="3" id="KW-1003">Cell membrane</keyword>
<dbReference type="PANTHER" id="PTHR23513:SF11">
    <property type="entry name" value="STAPHYLOFERRIN A TRANSPORTER"/>
    <property type="match status" value="1"/>
</dbReference>